<dbReference type="PANTHER" id="PTHR44051:SF8">
    <property type="entry name" value="GLUTATHIONE S-TRANSFERASE GSTA"/>
    <property type="match status" value="1"/>
</dbReference>
<dbReference type="InterPro" id="IPR036282">
    <property type="entry name" value="Glutathione-S-Trfase_C_sf"/>
</dbReference>
<name>A0ABM9DPI9_9HYPH</name>
<dbReference type="Pfam" id="PF13409">
    <property type="entry name" value="GST_N_2"/>
    <property type="match status" value="1"/>
</dbReference>
<reference evidence="3" key="1">
    <citation type="submission" date="2022-03" db="EMBL/GenBank/DDBJ databases">
        <authorList>
            <person name="Brunel B."/>
        </authorList>
    </citation>
    <scope>NUCLEOTIDE SEQUENCE</scope>
    <source>
        <strain evidence="3">STM4922sample</strain>
    </source>
</reference>
<dbReference type="PANTHER" id="PTHR44051">
    <property type="entry name" value="GLUTATHIONE S-TRANSFERASE-RELATED"/>
    <property type="match status" value="1"/>
</dbReference>
<dbReference type="SUPFAM" id="SSF47616">
    <property type="entry name" value="GST C-terminal domain-like"/>
    <property type="match status" value="1"/>
</dbReference>
<dbReference type="CDD" id="cd03188">
    <property type="entry name" value="GST_C_Beta"/>
    <property type="match status" value="1"/>
</dbReference>
<keyword evidence="3" id="KW-0808">Transferase</keyword>
<dbReference type="PROSITE" id="PS50404">
    <property type="entry name" value="GST_NTER"/>
    <property type="match status" value="1"/>
</dbReference>
<dbReference type="RefSeq" id="WP_254024668.1">
    <property type="nucleotide sequence ID" value="NZ_CAKXZS010000012.1"/>
</dbReference>
<dbReference type="CDD" id="cd03057">
    <property type="entry name" value="GST_N_Beta"/>
    <property type="match status" value="1"/>
</dbReference>
<dbReference type="InterPro" id="IPR004045">
    <property type="entry name" value="Glutathione_S-Trfase_N"/>
</dbReference>
<organism evidence="3 4">
    <name type="scientific">Mesorhizobium ventifaucium</name>
    <dbReference type="NCBI Taxonomy" id="666020"/>
    <lineage>
        <taxon>Bacteria</taxon>
        <taxon>Pseudomonadati</taxon>
        <taxon>Pseudomonadota</taxon>
        <taxon>Alphaproteobacteria</taxon>
        <taxon>Hyphomicrobiales</taxon>
        <taxon>Phyllobacteriaceae</taxon>
        <taxon>Mesorhizobium</taxon>
    </lineage>
</organism>
<evidence type="ECO:0000259" key="1">
    <source>
        <dbReference type="PROSITE" id="PS50404"/>
    </source>
</evidence>
<dbReference type="Gene3D" id="3.40.30.10">
    <property type="entry name" value="Glutaredoxin"/>
    <property type="match status" value="1"/>
</dbReference>
<dbReference type="SFLD" id="SFLDS00019">
    <property type="entry name" value="Glutathione_Transferase_(cytos"/>
    <property type="match status" value="1"/>
</dbReference>
<dbReference type="InterPro" id="IPR040079">
    <property type="entry name" value="Glutathione_S-Trfase"/>
</dbReference>
<dbReference type="Gene3D" id="1.20.1050.10">
    <property type="match status" value="1"/>
</dbReference>
<proteinExistence type="predicted"/>
<dbReference type="Pfam" id="PF13410">
    <property type="entry name" value="GST_C_2"/>
    <property type="match status" value="1"/>
</dbReference>
<dbReference type="Proteomes" id="UP001152604">
    <property type="component" value="Unassembled WGS sequence"/>
</dbReference>
<sequence length="215" mass="23701">MKLYYSPLACSLADHIALLEAGAPFERESVNLKTKRTASGADFNDVARKGYVPALVLDSGEVLTENIAVLDWLAMEYPALGVPENLGRTRVLEALAFISTEVHRSFKPMWHASSDGQKAQARATISRLLDILSGNLAGDYLFGAKPSVADFYLFVMLLWAERFDVTVPAPLIALRKRMASRPAVQEAMRQEGLISLIDNERASRVREAKPPVATR</sequence>
<accession>A0ABM9DPI9</accession>
<feature type="domain" description="GST C-terminal" evidence="2">
    <location>
        <begin position="84"/>
        <end position="212"/>
    </location>
</feature>
<evidence type="ECO:0000313" key="4">
    <source>
        <dbReference type="Proteomes" id="UP001152604"/>
    </source>
</evidence>
<dbReference type="GO" id="GO:0004364">
    <property type="term" value="F:glutathione transferase activity"/>
    <property type="evidence" value="ECO:0007669"/>
    <property type="project" value="UniProtKB-EC"/>
</dbReference>
<keyword evidence="4" id="KW-1185">Reference proteome</keyword>
<dbReference type="InterPro" id="IPR036249">
    <property type="entry name" value="Thioredoxin-like_sf"/>
</dbReference>
<feature type="domain" description="GST N-terminal" evidence="1">
    <location>
        <begin position="1"/>
        <end position="81"/>
    </location>
</feature>
<evidence type="ECO:0000259" key="2">
    <source>
        <dbReference type="PROSITE" id="PS50405"/>
    </source>
</evidence>
<evidence type="ECO:0000313" key="3">
    <source>
        <dbReference type="EMBL" id="CAH2398562.1"/>
    </source>
</evidence>
<comment type="caution">
    <text evidence="3">The sequence shown here is derived from an EMBL/GenBank/DDBJ whole genome shotgun (WGS) entry which is preliminary data.</text>
</comment>
<dbReference type="SUPFAM" id="SSF52833">
    <property type="entry name" value="Thioredoxin-like"/>
    <property type="match status" value="1"/>
</dbReference>
<dbReference type="EC" id="2.5.1.18" evidence="3"/>
<protein>
    <submittedName>
        <fullName evidence="3">Glutathione S-transferase</fullName>
        <ecNumber evidence="3">2.5.1.18</ecNumber>
    </submittedName>
</protein>
<dbReference type="InterPro" id="IPR010987">
    <property type="entry name" value="Glutathione-S-Trfase_C-like"/>
</dbReference>
<dbReference type="PROSITE" id="PS50405">
    <property type="entry name" value="GST_CTER"/>
    <property type="match status" value="1"/>
</dbReference>
<gene>
    <name evidence="3" type="ORF">MES4922_20167</name>
</gene>
<dbReference type="EMBL" id="CAKXZS010000012">
    <property type="protein sequence ID" value="CAH2398562.1"/>
    <property type="molecule type" value="Genomic_DNA"/>
</dbReference>